<organism evidence="2 4">
    <name type="scientific">Rhynchophorus ferrugineus</name>
    <name type="common">Red palm weevil</name>
    <name type="synonym">Curculio ferrugineus</name>
    <dbReference type="NCBI Taxonomy" id="354439"/>
    <lineage>
        <taxon>Eukaryota</taxon>
        <taxon>Metazoa</taxon>
        <taxon>Ecdysozoa</taxon>
        <taxon>Arthropoda</taxon>
        <taxon>Hexapoda</taxon>
        <taxon>Insecta</taxon>
        <taxon>Pterygota</taxon>
        <taxon>Neoptera</taxon>
        <taxon>Endopterygota</taxon>
        <taxon>Coleoptera</taxon>
        <taxon>Polyphaga</taxon>
        <taxon>Cucujiformia</taxon>
        <taxon>Curculionidae</taxon>
        <taxon>Dryophthorinae</taxon>
        <taxon>Rhynchophorus</taxon>
    </lineage>
</organism>
<gene>
    <name evidence="3" type="ORF">GWI33_000959</name>
    <name evidence="2" type="ORF">GWI33_000962</name>
</gene>
<dbReference type="AlphaFoldDB" id="A0A834HMB1"/>
<sequence>MRSASQEFDRPENPKKGAGIISTLTFWYALKTFLLGRKRDLDEDDLTKPLEEHKSSLLGDKLARNWSYELRRAAKHRQIPSLHRVIVKTFRFDIIFYGVVLFIMEIFVRMSQPIFIGLFIRFFNTKNKLSKEA</sequence>
<keyword evidence="1" id="KW-0812">Transmembrane</keyword>
<feature type="transmembrane region" description="Helical" evidence="1">
    <location>
        <begin position="94"/>
        <end position="120"/>
    </location>
</feature>
<evidence type="ECO:0000256" key="1">
    <source>
        <dbReference type="SAM" id="Phobius"/>
    </source>
</evidence>
<keyword evidence="4" id="KW-1185">Reference proteome</keyword>
<dbReference type="Proteomes" id="UP000625711">
    <property type="component" value="Unassembled WGS sequence"/>
</dbReference>
<protein>
    <submittedName>
        <fullName evidence="2">Uncharacterized protein</fullName>
    </submittedName>
</protein>
<reference evidence="2" key="1">
    <citation type="submission" date="2020-08" db="EMBL/GenBank/DDBJ databases">
        <title>Genome sequencing and assembly of the red palm weevil Rhynchophorus ferrugineus.</title>
        <authorList>
            <person name="Dias G.B."/>
            <person name="Bergman C.M."/>
            <person name="Manee M."/>
        </authorList>
    </citation>
    <scope>NUCLEOTIDE SEQUENCE</scope>
    <source>
        <strain evidence="2">AA-2017</strain>
        <tissue evidence="2">Whole larva</tissue>
    </source>
</reference>
<keyword evidence="1" id="KW-0472">Membrane</keyword>
<dbReference type="EMBL" id="JAACXV010018841">
    <property type="protein sequence ID" value="KAF7263884.1"/>
    <property type="molecule type" value="Genomic_DNA"/>
</dbReference>
<evidence type="ECO:0000313" key="3">
    <source>
        <dbReference type="EMBL" id="KAF7263887.1"/>
    </source>
</evidence>
<comment type="caution">
    <text evidence="2">The sequence shown here is derived from an EMBL/GenBank/DDBJ whole genome shotgun (WGS) entry which is preliminary data.</text>
</comment>
<dbReference type="EMBL" id="JAACXV010018838">
    <property type="protein sequence ID" value="KAF7263887.1"/>
    <property type="molecule type" value="Genomic_DNA"/>
</dbReference>
<keyword evidence="1" id="KW-1133">Transmembrane helix</keyword>
<evidence type="ECO:0000313" key="4">
    <source>
        <dbReference type="Proteomes" id="UP000625711"/>
    </source>
</evidence>
<dbReference type="OrthoDB" id="6757905at2759"/>
<proteinExistence type="predicted"/>
<evidence type="ECO:0000313" key="2">
    <source>
        <dbReference type="EMBL" id="KAF7263884.1"/>
    </source>
</evidence>
<accession>A0A834HMB1</accession>
<name>A0A834HMB1_RHYFE</name>